<dbReference type="RefSeq" id="WP_119977381.1">
    <property type="nucleotide sequence ID" value="NZ_BPFB01000010.1"/>
</dbReference>
<dbReference type="Proteomes" id="UP000761574">
    <property type="component" value="Unassembled WGS sequence"/>
</dbReference>
<proteinExistence type="predicted"/>
<protein>
    <recommendedName>
        <fullName evidence="4">DUF998 domain-containing protein</fullName>
    </recommendedName>
</protein>
<gene>
    <name evidence="2" type="ORF">TUM4630_11280</name>
</gene>
<keyword evidence="1" id="KW-0812">Transmembrane</keyword>
<evidence type="ECO:0008006" key="4">
    <source>
        <dbReference type="Google" id="ProtNLM"/>
    </source>
</evidence>
<evidence type="ECO:0000313" key="2">
    <source>
        <dbReference type="EMBL" id="GIU44781.1"/>
    </source>
</evidence>
<keyword evidence="3" id="KW-1185">Reference proteome</keyword>
<organism evidence="2 3">
    <name type="scientific">Shewanella algidipiscicola</name>
    <dbReference type="NCBI Taxonomy" id="614070"/>
    <lineage>
        <taxon>Bacteria</taxon>
        <taxon>Pseudomonadati</taxon>
        <taxon>Pseudomonadota</taxon>
        <taxon>Gammaproteobacteria</taxon>
        <taxon>Alteromonadales</taxon>
        <taxon>Shewanellaceae</taxon>
        <taxon>Shewanella</taxon>
    </lineage>
</organism>
<feature type="transmembrane region" description="Helical" evidence="1">
    <location>
        <begin position="95"/>
        <end position="116"/>
    </location>
</feature>
<sequence>MTRYNPINYDFHRMVIFTILAGTVVAIVGISITLLAQYQLMGNLIFSQLPSNLGNYIRSPLAYIFNMGLILTGICMLLAMYGLQQLHLNQFSHTIALVGSAVGISIILMGIYPINYLFEHRLFSTTFLISTLSLYCISLLGHINHKNICPTPLMIVSLLGVCCASVLAFMLNWDSLSFDPCPHGEQVPCVLTYLLWCQIHLVTIWCIILALSIKKLARKSYHDSISAKLAVTW</sequence>
<feature type="transmembrane region" description="Helical" evidence="1">
    <location>
        <begin position="153"/>
        <end position="173"/>
    </location>
</feature>
<feature type="transmembrane region" description="Helical" evidence="1">
    <location>
        <begin position="15"/>
        <end position="40"/>
    </location>
</feature>
<evidence type="ECO:0000313" key="3">
    <source>
        <dbReference type="Proteomes" id="UP000761574"/>
    </source>
</evidence>
<evidence type="ECO:0000256" key="1">
    <source>
        <dbReference type="SAM" id="Phobius"/>
    </source>
</evidence>
<feature type="transmembrane region" description="Helical" evidence="1">
    <location>
        <begin position="60"/>
        <end position="83"/>
    </location>
</feature>
<feature type="transmembrane region" description="Helical" evidence="1">
    <location>
        <begin position="193"/>
        <end position="213"/>
    </location>
</feature>
<keyword evidence="1" id="KW-1133">Transmembrane helix</keyword>
<accession>A0ABQ4PBC4</accession>
<keyword evidence="1" id="KW-0472">Membrane</keyword>
<reference evidence="2 3" key="1">
    <citation type="submission" date="2021-05" db="EMBL/GenBank/DDBJ databases">
        <title>Molecular characterization for Shewanella algae harboring chromosomal blaOXA-55-like strains isolated from clinical and environment sample.</title>
        <authorList>
            <person name="Ohama Y."/>
            <person name="Aoki K."/>
            <person name="Harada S."/>
            <person name="Moriya K."/>
            <person name="Ishii Y."/>
            <person name="Tateda K."/>
        </authorList>
    </citation>
    <scope>NUCLEOTIDE SEQUENCE [LARGE SCALE GENOMIC DNA]</scope>
    <source>
        <strain evidence="2 3">LMG 23746</strain>
    </source>
</reference>
<name>A0ABQ4PBC4_9GAMM</name>
<comment type="caution">
    <text evidence="2">The sequence shown here is derived from an EMBL/GenBank/DDBJ whole genome shotgun (WGS) entry which is preliminary data.</text>
</comment>
<feature type="transmembrane region" description="Helical" evidence="1">
    <location>
        <begin position="122"/>
        <end position="141"/>
    </location>
</feature>
<dbReference type="EMBL" id="BPFB01000010">
    <property type="protein sequence ID" value="GIU44781.1"/>
    <property type="molecule type" value="Genomic_DNA"/>
</dbReference>